<feature type="domain" description="FHA" evidence="3">
    <location>
        <begin position="248"/>
        <end position="311"/>
    </location>
</feature>
<proteinExistence type="predicted"/>
<evidence type="ECO:0000256" key="1">
    <source>
        <dbReference type="ARBA" id="ARBA00022553"/>
    </source>
</evidence>
<dbReference type="EMBL" id="JBHTHX010001117">
    <property type="protein sequence ID" value="MFD0887928.1"/>
    <property type="molecule type" value="Genomic_DNA"/>
</dbReference>
<keyword evidence="5" id="KW-1185">Reference proteome</keyword>
<dbReference type="Gene3D" id="2.60.200.20">
    <property type="match status" value="1"/>
</dbReference>
<reference evidence="5" key="1">
    <citation type="journal article" date="2019" name="Int. J. Syst. Evol. Microbiol.">
        <title>The Global Catalogue of Microorganisms (GCM) 10K type strain sequencing project: providing services to taxonomists for standard genome sequencing and annotation.</title>
        <authorList>
            <consortium name="The Broad Institute Genomics Platform"/>
            <consortium name="The Broad Institute Genome Sequencing Center for Infectious Disease"/>
            <person name="Wu L."/>
            <person name="Ma J."/>
        </authorList>
    </citation>
    <scope>NUCLEOTIDE SEQUENCE [LARGE SCALE GENOMIC DNA]</scope>
    <source>
        <strain evidence="5">CCUG 62974</strain>
    </source>
</reference>
<dbReference type="Gene3D" id="3.40.50.11980">
    <property type="match status" value="1"/>
</dbReference>
<organism evidence="4 5">
    <name type="scientific">Streptosporangium algeriense</name>
    <dbReference type="NCBI Taxonomy" id="1682748"/>
    <lineage>
        <taxon>Bacteria</taxon>
        <taxon>Bacillati</taxon>
        <taxon>Actinomycetota</taxon>
        <taxon>Actinomycetes</taxon>
        <taxon>Streptosporangiales</taxon>
        <taxon>Streptosporangiaceae</taxon>
        <taxon>Streptosporangium</taxon>
    </lineage>
</organism>
<dbReference type="Proteomes" id="UP001597024">
    <property type="component" value="Unassembled WGS sequence"/>
</dbReference>
<protein>
    <recommendedName>
        <fullName evidence="3">FHA domain-containing protein</fullName>
    </recommendedName>
</protein>
<dbReference type="InterPro" id="IPR000253">
    <property type="entry name" value="FHA_dom"/>
</dbReference>
<sequence>MGEWDAVVDVSNVCWSKALPPVGLEFPVWRRLEPVIAAWRREHGRDARIELVADDSLAAQLQSGDSRLFEEWKRSGRLRTAPVADHLVLDLAAARNLHVISGDKWRDHRRAHAWIETGPDRFHHWTYSDGAVRFRPVGIVPLPMRKVSQAEELKELSAPRVRLDPVRHRDIIQTRWRCPNELCPEMRNWREELLVWPSLRPRRRVVCPGCQGPLTALGPRPPHRDVVVELRNTRTEVLRFPVEWNIPLLLGRGEFAKGVDLAQVAVEFHAAVRKISRRHLSMRLEFAGSEPLLEVVELGSSRGTEIERGRGAGYESPRLIEPGRRVRMTLGDRLVLGGSVTLRLSGRRFRGSEPIPAVGDGEYGPVGATDVSPLDQ</sequence>
<dbReference type="InterPro" id="IPR008984">
    <property type="entry name" value="SMAD_FHA_dom_sf"/>
</dbReference>
<dbReference type="PROSITE" id="PS50006">
    <property type="entry name" value="FHA_DOMAIN"/>
    <property type="match status" value="1"/>
</dbReference>
<keyword evidence="1" id="KW-0597">Phosphoprotein</keyword>
<dbReference type="SUPFAM" id="SSF49879">
    <property type="entry name" value="SMAD/FHA domain"/>
    <property type="match status" value="1"/>
</dbReference>
<evidence type="ECO:0000259" key="3">
    <source>
        <dbReference type="PROSITE" id="PS50006"/>
    </source>
</evidence>
<accession>A0ABW3DVP7</accession>
<feature type="region of interest" description="Disordered" evidence="2">
    <location>
        <begin position="353"/>
        <end position="376"/>
    </location>
</feature>
<evidence type="ECO:0000256" key="2">
    <source>
        <dbReference type="SAM" id="MobiDB-lite"/>
    </source>
</evidence>
<comment type="caution">
    <text evidence="4">The sequence shown here is derived from an EMBL/GenBank/DDBJ whole genome shotgun (WGS) entry which is preliminary data.</text>
</comment>
<gene>
    <name evidence="4" type="ORF">ACFQ08_25590</name>
</gene>
<evidence type="ECO:0000313" key="4">
    <source>
        <dbReference type="EMBL" id="MFD0887928.1"/>
    </source>
</evidence>
<evidence type="ECO:0000313" key="5">
    <source>
        <dbReference type="Proteomes" id="UP001597024"/>
    </source>
</evidence>
<name>A0ABW3DVP7_9ACTN</name>